<dbReference type="Pfam" id="PF06182">
    <property type="entry name" value="ABC2_membrane_6"/>
    <property type="match status" value="1"/>
</dbReference>
<comment type="caution">
    <text evidence="3">The sequence shown here is derived from an EMBL/GenBank/DDBJ whole genome shotgun (WGS) entry which is preliminary data.</text>
</comment>
<sequence>MAGPTDTGPASRTDPASHAGHVSRTEGVGRFTVWAGFLLAYVRANLQSALEYRISFATQVFAMMLNDAMWLVFWLAYFDKFQVVEGWGRNDIVTLWAVVACGFGVATTFCGNLFRIAGIIVRGELDIYLALPKPPLPHLLISRMSVSAPGDVLFGLAGFLWIVRPDVPEVLLFVTCVLTSASILTACGIVSQSLAFWLGNAEAVGEQFSNALISFSTYPTPIFRGAVKLAMFTILPAGFLAYVPVRLFQDFSWWLLFGLLAVAAGSLVLSTFVFRRGLKRYESGNLVLIRE</sequence>
<keyword evidence="2" id="KW-1133">Transmembrane helix</keyword>
<name>A0A956NCC6_UNCEI</name>
<evidence type="ECO:0000256" key="1">
    <source>
        <dbReference type="SAM" id="MobiDB-lite"/>
    </source>
</evidence>
<feature type="transmembrane region" description="Helical" evidence="2">
    <location>
        <begin position="170"/>
        <end position="190"/>
    </location>
</feature>
<keyword evidence="2" id="KW-0472">Membrane</keyword>
<feature type="transmembrane region" description="Helical" evidence="2">
    <location>
        <begin position="226"/>
        <end position="245"/>
    </location>
</feature>
<protein>
    <submittedName>
        <fullName evidence="3">ABC-2 family transporter protein</fullName>
    </submittedName>
</protein>
<feature type="transmembrane region" description="Helical" evidence="2">
    <location>
        <begin position="56"/>
        <end position="77"/>
    </location>
</feature>
<reference evidence="3" key="1">
    <citation type="submission" date="2020-04" db="EMBL/GenBank/DDBJ databases">
        <authorList>
            <person name="Zhang T."/>
        </authorList>
    </citation>
    <scope>NUCLEOTIDE SEQUENCE</scope>
    <source>
        <strain evidence="3">HKST-UBA02</strain>
    </source>
</reference>
<evidence type="ECO:0000313" key="4">
    <source>
        <dbReference type="Proteomes" id="UP000739538"/>
    </source>
</evidence>
<dbReference type="PANTHER" id="PTHR36833:SF1">
    <property type="entry name" value="INTEGRAL MEMBRANE TRANSPORT PROTEIN"/>
    <property type="match status" value="1"/>
</dbReference>
<feature type="transmembrane region" description="Helical" evidence="2">
    <location>
        <begin position="146"/>
        <end position="164"/>
    </location>
</feature>
<evidence type="ECO:0000256" key="2">
    <source>
        <dbReference type="SAM" id="Phobius"/>
    </source>
</evidence>
<dbReference type="AlphaFoldDB" id="A0A956NCC6"/>
<dbReference type="PANTHER" id="PTHR36833">
    <property type="entry name" value="SLR0610 PROTEIN-RELATED"/>
    <property type="match status" value="1"/>
</dbReference>
<dbReference type="Proteomes" id="UP000739538">
    <property type="component" value="Unassembled WGS sequence"/>
</dbReference>
<evidence type="ECO:0000313" key="3">
    <source>
        <dbReference type="EMBL" id="MCA9755686.1"/>
    </source>
</evidence>
<dbReference type="InterPro" id="IPR010390">
    <property type="entry name" value="ABC-2_transporter-like"/>
</dbReference>
<dbReference type="EMBL" id="JAGQHS010000029">
    <property type="protein sequence ID" value="MCA9755686.1"/>
    <property type="molecule type" value="Genomic_DNA"/>
</dbReference>
<feature type="region of interest" description="Disordered" evidence="1">
    <location>
        <begin position="1"/>
        <end position="21"/>
    </location>
</feature>
<organism evidence="3 4">
    <name type="scientific">Eiseniibacteriota bacterium</name>
    <dbReference type="NCBI Taxonomy" id="2212470"/>
    <lineage>
        <taxon>Bacteria</taxon>
        <taxon>Candidatus Eiseniibacteriota</taxon>
    </lineage>
</organism>
<keyword evidence="2" id="KW-0812">Transmembrane</keyword>
<reference evidence="3" key="2">
    <citation type="journal article" date="2021" name="Microbiome">
        <title>Successional dynamics and alternative stable states in a saline activated sludge microbial community over 9 years.</title>
        <authorList>
            <person name="Wang Y."/>
            <person name="Ye J."/>
            <person name="Ju F."/>
            <person name="Liu L."/>
            <person name="Boyd J.A."/>
            <person name="Deng Y."/>
            <person name="Parks D.H."/>
            <person name="Jiang X."/>
            <person name="Yin X."/>
            <person name="Woodcroft B.J."/>
            <person name="Tyson G.W."/>
            <person name="Hugenholtz P."/>
            <person name="Polz M.F."/>
            <person name="Zhang T."/>
        </authorList>
    </citation>
    <scope>NUCLEOTIDE SEQUENCE</scope>
    <source>
        <strain evidence="3">HKST-UBA02</strain>
    </source>
</reference>
<proteinExistence type="predicted"/>
<feature type="transmembrane region" description="Helical" evidence="2">
    <location>
        <begin position="251"/>
        <end position="274"/>
    </location>
</feature>
<feature type="transmembrane region" description="Helical" evidence="2">
    <location>
        <begin position="92"/>
        <end position="114"/>
    </location>
</feature>
<gene>
    <name evidence="3" type="ORF">KDA27_07790</name>
</gene>
<accession>A0A956NCC6</accession>